<keyword evidence="1" id="KW-0812">Transmembrane</keyword>
<accession>A0A1Y3CFP2</accession>
<keyword evidence="3" id="KW-1185">Reference proteome</keyword>
<evidence type="ECO:0000313" key="3">
    <source>
        <dbReference type="Proteomes" id="UP000242765"/>
    </source>
</evidence>
<dbReference type="EMBL" id="NEGB01000003">
    <property type="protein sequence ID" value="OTG65909.1"/>
    <property type="molecule type" value="Genomic_DNA"/>
</dbReference>
<comment type="caution">
    <text evidence="2">The sequence shown here is derived from an EMBL/GenBank/DDBJ whole genome shotgun (WGS) entry which is preliminary data.</text>
</comment>
<protein>
    <submittedName>
        <fullName evidence="2">Uncharacterized protein</fullName>
    </submittedName>
</protein>
<keyword evidence="1" id="KW-0472">Membrane</keyword>
<dbReference type="RefSeq" id="WP_086203252.1">
    <property type="nucleotide sequence ID" value="NZ_NEGB01000003.1"/>
</dbReference>
<reference evidence="2 3" key="1">
    <citation type="submission" date="2017-04" db="EMBL/GenBank/DDBJ databases">
        <title>High diversity of culturable Acinetobacter species in natural soil and water ecosystems.</title>
        <authorList>
            <person name="Nemec A."/>
            <person name="Radolfova-Krizova L."/>
        </authorList>
    </citation>
    <scope>NUCLEOTIDE SEQUENCE [LARGE SCALE GENOMIC DNA]</scope>
    <source>
        <strain evidence="2 3">ANC 4999</strain>
    </source>
</reference>
<dbReference type="STRING" id="1977882.B9T28_06835"/>
<evidence type="ECO:0000313" key="2">
    <source>
        <dbReference type="EMBL" id="OTG65909.1"/>
    </source>
</evidence>
<organism evidence="2 3">
    <name type="scientific">Acinetobacter silvestris</name>
    <dbReference type="NCBI Taxonomy" id="1977882"/>
    <lineage>
        <taxon>Bacteria</taxon>
        <taxon>Pseudomonadati</taxon>
        <taxon>Pseudomonadota</taxon>
        <taxon>Gammaproteobacteria</taxon>
        <taxon>Moraxellales</taxon>
        <taxon>Moraxellaceae</taxon>
        <taxon>Acinetobacter</taxon>
    </lineage>
</organism>
<name>A0A1Y3CFP2_9GAMM</name>
<gene>
    <name evidence="2" type="ORF">B9T28_06835</name>
</gene>
<dbReference type="Proteomes" id="UP000242765">
    <property type="component" value="Unassembled WGS sequence"/>
</dbReference>
<dbReference type="AlphaFoldDB" id="A0A1Y3CFP2"/>
<keyword evidence="1" id="KW-1133">Transmembrane helix</keyword>
<evidence type="ECO:0000256" key="1">
    <source>
        <dbReference type="SAM" id="Phobius"/>
    </source>
</evidence>
<dbReference type="OrthoDB" id="6707467at2"/>
<feature type="transmembrane region" description="Helical" evidence="1">
    <location>
        <begin position="46"/>
        <end position="65"/>
    </location>
</feature>
<sequence>MTTSALKHSRTQKNVQVIEHTPIYNLAAYEQRQKQRKHTQIRFQTLKALSTLCIFCMTFSILFLGE</sequence>
<proteinExistence type="predicted"/>